<evidence type="ECO:0000313" key="2">
    <source>
        <dbReference type="EMBL" id="KAJ6220976.1"/>
    </source>
</evidence>
<feature type="domain" description="FHOD1 N-terminal GTPase-binding" evidence="1">
    <location>
        <begin position="1"/>
        <end position="42"/>
    </location>
</feature>
<dbReference type="InterPro" id="IPR041387">
    <property type="entry name" value="FHOD1_GBD_N"/>
</dbReference>
<dbReference type="GO" id="GO:0005856">
    <property type="term" value="C:cytoskeleton"/>
    <property type="evidence" value="ECO:0007669"/>
    <property type="project" value="TreeGrafter"/>
</dbReference>
<evidence type="ECO:0000313" key="3">
    <source>
        <dbReference type="Proteomes" id="UP001142055"/>
    </source>
</evidence>
<protein>
    <recommendedName>
        <fullName evidence="1">FHOD1 N-terminal GTPase-binding domain-containing protein</fullName>
    </recommendedName>
</protein>
<organism evidence="2 3">
    <name type="scientific">Blomia tropicalis</name>
    <name type="common">Mite</name>
    <dbReference type="NCBI Taxonomy" id="40697"/>
    <lineage>
        <taxon>Eukaryota</taxon>
        <taxon>Metazoa</taxon>
        <taxon>Ecdysozoa</taxon>
        <taxon>Arthropoda</taxon>
        <taxon>Chelicerata</taxon>
        <taxon>Arachnida</taxon>
        <taxon>Acari</taxon>
        <taxon>Acariformes</taxon>
        <taxon>Sarcoptiformes</taxon>
        <taxon>Astigmata</taxon>
        <taxon>Glycyphagoidea</taxon>
        <taxon>Echimyopodidae</taxon>
        <taxon>Blomia</taxon>
    </lineage>
</organism>
<gene>
    <name evidence="2" type="ORF">RDWZM_006788</name>
</gene>
<dbReference type="Gene3D" id="1.25.10.10">
    <property type="entry name" value="Leucine-rich Repeat Variant"/>
    <property type="match status" value="1"/>
</dbReference>
<feature type="non-terminal residue" evidence="2">
    <location>
        <position position="1"/>
    </location>
</feature>
<reference evidence="2" key="1">
    <citation type="submission" date="2022-12" db="EMBL/GenBank/DDBJ databases">
        <title>Genome assemblies of Blomia tropicalis.</title>
        <authorList>
            <person name="Cui Y."/>
        </authorList>
    </citation>
    <scope>NUCLEOTIDE SEQUENCE</scope>
    <source>
        <tissue evidence="2">Adult mites</tissue>
    </source>
</reference>
<dbReference type="AlphaFoldDB" id="A0A9Q0RPM5"/>
<comment type="caution">
    <text evidence="2">The sequence shown here is derived from an EMBL/GenBank/DDBJ whole genome shotgun (WGS) entry which is preliminary data.</text>
</comment>
<feature type="non-terminal residue" evidence="2">
    <location>
        <position position="62"/>
    </location>
</feature>
<dbReference type="InterPro" id="IPR011989">
    <property type="entry name" value="ARM-like"/>
</dbReference>
<dbReference type="Proteomes" id="UP001142055">
    <property type="component" value="Chromosome 2"/>
</dbReference>
<dbReference type="Pfam" id="PF18382">
    <property type="entry name" value="Formin_GBD_N"/>
    <property type="match status" value="1"/>
</dbReference>
<keyword evidence="3" id="KW-1185">Reference proteome</keyword>
<dbReference type="PANTHER" id="PTHR45920:SF4">
    <property type="entry name" value="FORMIN HOMOLOGY 2 DOMAIN CONTAINING, ISOFORM I"/>
    <property type="match status" value="1"/>
</dbReference>
<dbReference type="GO" id="GO:0051015">
    <property type="term" value="F:actin filament binding"/>
    <property type="evidence" value="ECO:0007669"/>
    <property type="project" value="TreeGrafter"/>
</dbReference>
<evidence type="ECO:0000259" key="1">
    <source>
        <dbReference type="Pfam" id="PF18382"/>
    </source>
</evidence>
<name>A0A9Q0RPM5_BLOTA</name>
<dbReference type="GO" id="GO:0030866">
    <property type="term" value="P:cortical actin cytoskeleton organization"/>
    <property type="evidence" value="ECO:0007669"/>
    <property type="project" value="TreeGrafter"/>
</dbReference>
<dbReference type="GO" id="GO:0005737">
    <property type="term" value="C:cytoplasm"/>
    <property type="evidence" value="ECO:0007669"/>
    <property type="project" value="TreeGrafter"/>
</dbReference>
<sequence>LDDCTLQLYKFDSKNNECDYGSYIDLEMTIDEQNEEFDGFTSSRKNAVILRTQLSVRVHAII</sequence>
<dbReference type="PANTHER" id="PTHR45920">
    <property type="entry name" value="FORMIN HOMOLOGY 2 DOMAIN CONTAINING, ISOFORM I"/>
    <property type="match status" value="1"/>
</dbReference>
<accession>A0A9Q0RPM5</accession>
<proteinExistence type="predicted"/>
<dbReference type="EMBL" id="JAPWDV010000002">
    <property type="protein sequence ID" value="KAJ6220976.1"/>
    <property type="molecule type" value="Genomic_DNA"/>
</dbReference>